<evidence type="ECO:0000256" key="1">
    <source>
        <dbReference type="ARBA" id="ARBA00022664"/>
    </source>
</evidence>
<dbReference type="InterPro" id="IPR006767">
    <property type="entry name" value="Cwf19-like_C_dom-2"/>
</dbReference>
<dbReference type="GO" id="GO:0008270">
    <property type="term" value="F:zinc ion binding"/>
    <property type="evidence" value="ECO:0007669"/>
    <property type="project" value="UniProtKB-KW"/>
</dbReference>
<dbReference type="SUPFAM" id="SSF57756">
    <property type="entry name" value="Retrovirus zinc finger-like domains"/>
    <property type="match status" value="1"/>
</dbReference>
<dbReference type="Proteomes" id="UP000054549">
    <property type="component" value="Unassembled WGS sequence"/>
</dbReference>
<dbReference type="Pfam" id="PF13696">
    <property type="entry name" value="zf-CCHC_2"/>
    <property type="match status" value="1"/>
</dbReference>
<dbReference type="InterPro" id="IPR040194">
    <property type="entry name" value="Cwf19-like"/>
</dbReference>
<keyword evidence="1" id="KW-0507">mRNA processing</keyword>
<keyword evidence="3 5" id="KW-0863">Zinc-finger</keyword>
<dbReference type="Pfam" id="PF04677">
    <property type="entry name" value="CwfJ_C_1"/>
    <property type="match status" value="1"/>
</dbReference>
<dbReference type="PANTHER" id="PTHR12072:SF4">
    <property type="entry name" value="CWF19-LIKE PROTEIN 1"/>
    <property type="match status" value="1"/>
</dbReference>
<dbReference type="InterPro" id="IPR001878">
    <property type="entry name" value="Znf_CCHC"/>
</dbReference>
<accession>A0A0C2XK20</accession>
<dbReference type="STRING" id="946122.A0A0C2XK20"/>
<dbReference type="EMBL" id="KN818225">
    <property type="protein sequence ID" value="KIL69856.1"/>
    <property type="molecule type" value="Genomic_DNA"/>
</dbReference>
<dbReference type="InterPro" id="IPR036265">
    <property type="entry name" value="HIT-like_sf"/>
</dbReference>
<dbReference type="FunCoup" id="A0A0C2XK20">
    <property type="interactions" value="1006"/>
</dbReference>
<dbReference type="Gene3D" id="4.10.60.10">
    <property type="entry name" value="Zinc finger, CCHC-type"/>
    <property type="match status" value="1"/>
</dbReference>
<evidence type="ECO:0000256" key="3">
    <source>
        <dbReference type="ARBA" id="ARBA00022771"/>
    </source>
</evidence>
<dbReference type="PANTHER" id="PTHR12072">
    <property type="entry name" value="CWF19, CELL CYCLE CONTROL PROTEIN"/>
    <property type="match status" value="1"/>
</dbReference>
<organism evidence="7 8">
    <name type="scientific">Amanita muscaria (strain Koide BX008)</name>
    <dbReference type="NCBI Taxonomy" id="946122"/>
    <lineage>
        <taxon>Eukaryota</taxon>
        <taxon>Fungi</taxon>
        <taxon>Dikarya</taxon>
        <taxon>Basidiomycota</taxon>
        <taxon>Agaricomycotina</taxon>
        <taxon>Agaricomycetes</taxon>
        <taxon>Agaricomycetidae</taxon>
        <taxon>Agaricales</taxon>
        <taxon>Pluteineae</taxon>
        <taxon>Amanitaceae</taxon>
        <taxon>Amanita</taxon>
    </lineage>
</organism>
<proteinExistence type="predicted"/>
<dbReference type="SMART" id="SM00343">
    <property type="entry name" value="ZnF_C2HC"/>
    <property type="match status" value="3"/>
</dbReference>
<dbReference type="PROSITE" id="PS50158">
    <property type="entry name" value="ZF_CCHC"/>
    <property type="match status" value="1"/>
</dbReference>
<evidence type="ECO:0000256" key="5">
    <source>
        <dbReference type="PROSITE-ProRule" id="PRU00047"/>
    </source>
</evidence>
<dbReference type="GO" id="GO:0071014">
    <property type="term" value="C:post-mRNA release spliceosomal complex"/>
    <property type="evidence" value="ECO:0007669"/>
    <property type="project" value="TreeGrafter"/>
</dbReference>
<dbReference type="SUPFAM" id="SSF54197">
    <property type="entry name" value="HIT-like"/>
    <property type="match status" value="1"/>
</dbReference>
<reference evidence="7 8" key="1">
    <citation type="submission" date="2014-04" db="EMBL/GenBank/DDBJ databases">
        <title>Evolutionary Origins and Diversification of the Mycorrhizal Mutualists.</title>
        <authorList>
            <consortium name="DOE Joint Genome Institute"/>
            <consortium name="Mycorrhizal Genomics Consortium"/>
            <person name="Kohler A."/>
            <person name="Kuo A."/>
            <person name="Nagy L.G."/>
            <person name="Floudas D."/>
            <person name="Copeland A."/>
            <person name="Barry K.W."/>
            <person name="Cichocki N."/>
            <person name="Veneault-Fourrey C."/>
            <person name="LaButti K."/>
            <person name="Lindquist E.A."/>
            <person name="Lipzen A."/>
            <person name="Lundell T."/>
            <person name="Morin E."/>
            <person name="Murat C."/>
            <person name="Riley R."/>
            <person name="Ohm R."/>
            <person name="Sun H."/>
            <person name="Tunlid A."/>
            <person name="Henrissat B."/>
            <person name="Grigoriev I.V."/>
            <person name="Hibbett D.S."/>
            <person name="Martin F."/>
        </authorList>
    </citation>
    <scope>NUCLEOTIDE SEQUENCE [LARGE SCALE GENOMIC DNA]</scope>
    <source>
        <strain evidence="7 8">Koide BX008</strain>
    </source>
</reference>
<dbReference type="AlphaFoldDB" id="A0A0C2XK20"/>
<dbReference type="Pfam" id="PF04676">
    <property type="entry name" value="CwfJ_C_2"/>
    <property type="match status" value="1"/>
</dbReference>
<dbReference type="InterPro" id="IPR006768">
    <property type="entry name" value="Cwf19-like_C_dom-1"/>
</dbReference>
<keyword evidence="4" id="KW-0862">Zinc</keyword>
<evidence type="ECO:0000256" key="2">
    <source>
        <dbReference type="ARBA" id="ARBA00022723"/>
    </source>
</evidence>
<dbReference type="GO" id="GO:0000398">
    <property type="term" value="P:mRNA splicing, via spliceosome"/>
    <property type="evidence" value="ECO:0007669"/>
    <property type="project" value="TreeGrafter"/>
</dbReference>
<evidence type="ECO:0000313" key="7">
    <source>
        <dbReference type="EMBL" id="KIL69856.1"/>
    </source>
</evidence>
<keyword evidence="8" id="KW-1185">Reference proteome</keyword>
<sequence length="661" mass="72577">MASLSEGRSSAKLLTTGSVAGHIHEFFNKLKSIDAKHGKFDSVLCVGDFFGSGKDDEIRQLLDGELQPPIECYIMQGETPLPEIVVQGFAKTGGELCRGLFLLSKSGVVTTTHGLRIACLGGLYDASVYSSADAPLGFLSPHFSAHTVERLLANTMSSDHSQNYKSLSAIQSSAAASPFVDILITHSWPQSITQFSAVPPPIQDLASFCAPPLDDVVRRIMPRYHFTSGGGNPPQFWEREPFNWDEHGRVSRFISLGAFGGEAINGKKPRWFYAFSIQAGTSGAKPANATKNPYSHNQLSFKRPIDNVEVSNYIFGDIQPPKRQRHDVVRMPTGTKCRRCESTDHIAFDCPSRPRPHEGYICRTCNQSGHFVRDCPTRDALGDTGGRKPREGYMCRACGSDQHYIEDCFIPNERSRHVERRSGNRQGPLKEIAPDECWFCLSNPNLAKYLIVAIGNECYITLPKGQINPTHSSPLTNVPGGGHVLIVPIAHYPTYSSIPADLASGIVEETERYKSALHAFYGKHSAVMVTFEVGRLSAKGGHAHVQAVPVPSHLKDKIEEAFVNEGRSIGVHFESDPDSALGSCSNGRGSYFKVDLPDGRKLVHLIQDHVPFSVSFGRRVLVNLLGVPDRLDWRACALSEAEDQEDAQAFKAAFTPFNPIN</sequence>
<gene>
    <name evidence="7" type="ORF">M378DRAFT_195762</name>
</gene>
<keyword evidence="2" id="KW-0479">Metal-binding</keyword>
<protein>
    <recommendedName>
        <fullName evidence="6">CCHC-type domain-containing protein</fullName>
    </recommendedName>
</protein>
<feature type="domain" description="CCHC-type" evidence="6">
    <location>
        <begin position="362"/>
        <end position="376"/>
    </location>
</feature>
<dbReference type="InterPro" id="IPR025829">
    <property type="entry name" value="Zn_knuckle_CX2CX3GHX4C"/>
</dbReference>
<dbReference type="Gene3D" id="3.30.428.10">
    <property type="entry name" value="HIT-like"/>
    <property type="match status" value="1"/>
</dbReference>
<dbReference type="CDD" id="cd07380">
    <property type="entry name" value="MPP_CWF19_N"/>
    <property type="match status" value="1"/>
</dbReference>
<dbReference type="InParanoid" id="A0A0C2XK20"/>
<evidence type="ECO:0000313" key="8">
    <source>
        <dbReference type="Proteomes" id="UP000054549"/>
    </source>
</evidence>
<dbReference type="GO" id="GO:0003676">
    <property type="term" value="F:nucleic acid binding"/>
    <property type="evidence" value="ECO:0007669"/>
    <property type="project" value="InterPro"/>
</dbReference>
<evidence type="ECO:0000259" key="6">
    <source>
        <dbReference type="PROSITE" id="PS50158"/>
    </source>
</evidence>
<dbReference type="OrthoDB" id="444325at2759"/>
<dbReference type="HOGENOM" id="CLU_019955_2_0_1"/>
<name>A0A0C2XK20_AMAMK</name>
<dbReference type="Pfam" id="PF00098">
    <property type="entry name" value="zf-CCHC"/>
    <property type="match status" value="1"/>
</dbReference>
<dbReference type="InterPro" id="IPR036875">
    <property type="entry name" value="Znf_CCHC_sf"/>
</dbReference>
<evidence type="ECO:0000256" key="4">
    <source>
        <dbReference type="ARBA" id="ARBA00022833"/>
    </source>
</evidence>
<dbReference type="GO" id="GO:0061632">
    <property type="term" value="F:RNA lariat debranching enzyme activator activity"/>
    <property type="evidence" value="ECO:0007669"/>
    <property type="project" value="TreeGrafter"/>
</dbReference>